<proteinExistence type="predicted"/>
<dbReference type="PANTHER" id="PTHR19288:SF25">
    <property type="entry name" value="PHOSPHATIDYLGLYCEROPHOSPHATASE GEP4, MITOCHONDRIAL"/>
    <property type="match status" value="1"/>
</dbReference>
<feature type="compositionally biased region" description="Low complexity" evidence="1">
    <location>
        <begin position="169"/>
        <end position="183"/>
    </location>
</feature>
<dbReference type="OrthoDB" id="9787572at2"/>
<gene>
    <name evidence="2" type="ORF">C8263_11095</name>
</gene>
<dbReference type="CDD" id="cd16416">
    <property type="entry name" value="HAD_BsYqeG-like"/>
    <property type="match status" value="1"/>
</dbReference>
<organism evidence="2 3">
    <name type="scientific">Deinococcus arcticus</name>
    <dbReference type="NCBI Taxonomy" id="2136176"/>
    <lineage>
        <taxon>Bacteria</taxon>
        <taxon>Thermotogati</taxon>
        <taxon>Deinococcota</taxon>
        <taxon>Deinococci</taxon>
        <taxon>Deinococcales</taxon>
        <taxon>Deinococcaceae</taxon>
        <taxon>Deinococcus</taxon>
    </lineage>
</organism>
<feature type="region of interest" description="Disordered" evidence="1">
    <location>
        <begin position="169"/>
        <end position="195"/>
    </location>
</feature>
<dbReference type="Gene3D" id="3.40.50.1000">
    <property type="entry name" value="HAD superfamily/HAD-like"/>
    <property type="match status" value="1"/>
</dbReference>
<comment type="caution">
    <text evidence="2">The sequence shown here is derived from an EMBL/GenBank/DDBJ whole genome shotgun (WGS) entry which is preliminary data.</text>
</comment>
<dbReference type="Pfam" id="PF13242">
    <property type="entry name" value="Hydrolase_like"/>
    <property type="match status" value="1"/>
</dbReference>
<dbReference type="EMBL" id="PYSV01000010">
    <property type="protein sequence ID" value="PTA67654.1"/>
    <property type="molecule type" value="Genomic_DNA"/>
</dbReference>
<accession>A0A2T3W794</accession>
<dbReference type="NCBIfam" id="TIGR01668">
    <property type="entry name" value="YqeG_hyp_ppase"/>
    <property type="match status" value="1"/>
</dbReference>
<dbReference type="GO" id="GO:0008962">
    <property type="term" value="F:phosphatidylglycerophosphatase activity"/>
    <property type="evidence" value="ECO:0007669"/>
    <property type="project" value="InterPro"/>
</dbReference>
<dbReference type="InterPro" id="IPR010021">
    <property type="entry name" value="PGPP1/Gep4"/>
</dbReference>
<dbReference type="InterPro" id="IPR023214">
    <property type="entry name" value="HAD_sf"/>
</dbReference>
<dbReference type="PANTHER" id="PTHR19288">
    <property type="entry name" value="4-NITROPHENYLPHOSPHATASE-RELATED"/>
    <property type="match status" value="1"/>
</dbReference>
<name>A0A2T3W794_9DEIO</name>
<sequence>MSLLRPHDVIDHVTQITPEFLAARGLRGLLLDLDNTLVPYGSYEHGGAAGVMRWARDLKLAGIRLYLLSNATGSRAAFWLEHLGFQGVGLAGKPNPRAFRRAVSAMALLPHQVGMVGDQVFTDILGGNLSGMHTILVQPLATNALPHTRVARKLERAVLKRYGHDWRPGAAAEPAAAPQGTAPSEGEMNYGTFNR</sequence>
<evidence type="ECO:0000313" key="2">
    <source>
        <dbReference type="EMBL" id="PTA67654.1"/>
    </source>
</evidence>
<dbReference type="RefSeq" id="WP_107138194.1">
    <property type="nucleotide sequence ID" value="NZ_PYSV01000010.1"/>
</dbReference>
<dbReference type="NCBIfam" id="TIGR01662">
    <property type="entry name" value="HAD-SF-IIIA"/>
    <property type="match status" value="1"/>
</dbReference>
<dbReference type="InterPro" id="IPR036412">
    <property type="entry name" value="HAD-like_sf"/>
</dbReference>
<dbReference type="Proteomes" id="UP000240317">
    <property type="component" value="Unassembled WGS sequence"/>
</dbReference>
<dbReference type="SUPFAM" id="SSF56784">
    <property type="entry name" value="HAD-like"/>
    <property type="match status" value="1"/>
</dbReference>
<protein>
    <submittedName>
        <fullName evidence="2">YqeG family HAD IIIA-type phosphatase</fullName>
    </submittedName>
</protein>
<dbReference type="GO" id="GO:0005737">
    <property type="term" value="C:cytoplasm"/>
    <property type="evidence" value="ECO:0007669"/>
    <property type="project" value="TreeGrafter"/>
</dbReference>
<dbReference type="AlphaFoldDB" id="A0A2T3W794"/>
<evidence type="ECO:0000256" key="1">
    <source>
        <dbReference type="SAM" id="MobiDB-lite"/>
    </source>
</evidence>
<reference evidence="2 3" key="1">
    <citation type="submission" date="2018-03" db="EMBL/GenBank/DDBJ databases">
        <title>Draft genome of Deinococcus sp. OD32.</title>
        <authorList>
            <person name="Wang X.-P."/>
            <person name="Du Z.-J."/>
        </authorList>
    </citation>
    <scope>NUCLEOTIDE SEQUENCE [LARGE SCALE GENOMIC DNA]</scope>
    <source>
        <strain evidence="2 3">OD32</strain>
    </source>
</reference>
<keyword evidence="3" id="KW-1185">Reference proteome</keyword>
<dbReference type="InterPro" id="IPR006549">
    <property type="entry name" value="HAD-SF_hydro_IIIA"/>
</dbReference>
<evidence type="ECO:0000313" key="3">
    <source>
        <dbReference type="Proteomes" id="UP000240317"/>
    </source>
</evidence>